<keyword evidence="3" id="KW-1185">Reference proteome</keyword>
<evidence type="ECO:0000313" key="3">
    <source>
        <dbReference type="Proteomes" id="UP000785679"/>
    </source>
</evidence>
<proteinExistence type="predicted"/>
<protein>
    <submittedName>
        <fullName evidence="2">Uncharacterized protein</fullName>
    </submittedName>
</protein>
<name>A0A8J8P3C6_HALGN</name>
<feature type="region of interest" description="Disordered" evidence="1">
    <location>
        <begin position="1"/>
        <end position="31"/>
    </location>
</feature>
<reference evidence="2" key="1">
    <citation type="submission" date="2019-06" db="EMBL/GenBank/DDBJ databases">
        <authorList>
            <person name="Zheng W."/>
        </authorList>
    </citation>
    <scope>NUCLEOTIDE SEQUENCE</scope>
    <source>
        <strain evidence="2">QDHG01</strain>
    </source>
</reference>
<organism evidence="2 3">
    <name type="scientific">Halteria grandinella</name>
    <dbReference type="NCBI Taxonomy" id="5974"/>
    <lineage>
        <taxon>Eukaryota</taxon>
        <taxon>Sar</taxon>
        <taxon>Alveolata</taxon>
        <taxon>Ciliophora</taxon>
        <taxon>Intramacronucleata</taxon>
        <taxon>Spirotrichea</taxon>
        <taxon>Stichotrichia</taxon>
        <taxon>Sporadotrichida</taxon>
        <taxon>Halteriidae</taxon>
        <taxon>Halteria</taxon>
    </lineage>
</organism>
<dbReference type="Proteomes" id="UP000785679">
    <property type="component" value="Unassembled WGS sequence"/>
</dbReference>
<evidence type="ECO:0000256" key="1">
    <source>
        <dbReference type="SAM" id="MobiDB-lite"/>
    </source>
</evidence>
<comment type="caution">
    <text evidence="2">The sequence shown here is derived from an EMBL/GenBank/DDBJ whole genome shotgun (WGS) entry which is preliminary data.</text>
</comment>
<feature type="compositionally biased region" description="Polar residues" evidence="1">
    <location>
        <begin position="1"/>
        <end position="27"/>
    </location>
</feature>
<dbReference type="AlphaFoldDB" id="A0A8J8P3C6"/>
<gene>
    <name evidence="2" type="ORF">FGO68_gene14184</name>
</gene>
<dbReference type="EMBL" id="RRYP01000508">
    <property type="protein sequence ID" value="TNV87307.1"/>
    <property type="molecule type" value="Genomic_DNA"/>
</dbReference>
<sequence>MKNQQEQPSHKTPQGINPQTEDLNSGSHLMDLIEQENRQADLLFQKNKQLFRNTTFTPSSSMEFQAKVEQANGQLEIQLKEERKSELRVQDVGAGFESVVTAKSNLKIEILHADQDEQYTIDSHDRNS</sequence>
<accession>A0A8J8P3C6</accession>
<evidence type="ECO:0000313" key="2">
    <source>
        <dbReference type="EMBL" id="TNV87307.1"/>
    </source>
</evidence>